<organism evidence="2 3">
    <name type="scientific">Elasticomyces elasticus</name>
    <dbReference type="NCBI Taxonomy" id="574655"/>
    <lineage>
        <taxon>Eukaryota</taxon>
        <taxon>Fungi</taxon>
        <taxon>Dikarya</taxon>
        <taxon>Ascomycota</taxon>
        <taxon>Pezizomycotina</taxon>
        <taxon>Dothideomycetes</taxon>
        <taxon>Dothideomycetidae</taxon>
        <taxon>Mycosphaerellales</taxon>
        <taxon>Teratosphaeriaceae</taxon>
        <taxon>Elasticomyces</taxon>
    </lineage>
</organism>
<protein>
    <recommendedName>
        <fullName evidence="1">Heterokaryon incompatibility domain-containing protein</fullName>
    </recommendedName>
</protein>
<reference evidence="2" key="1">
    <citation type="submission" date="2023-08" db="EMBL/GenBank/DDBJ databases">
        <title>Black Yeasts Isolated from many extreme environments.</title>
        <authorList>
            <person name="Coleine C."/>
            <person name="Stajich J.E."/>
            <person name="Selbmann L."/>
        </authorList>
    </citation>
    <scope>NUCLEOTIDE SEQUENCE</scope>
    <source>
        <strain evidence="2">CCFEE 5810</strain>
    </source>
</reference>
<feature type="domain" description="Heterokaryon incompatibility" evidence="1">
    <location>
        <begin position="48"/>
        <end position="235"/>
    </location>
</feature>
<sequence length="502" mass="56824">MSGIPYKALDASRKEIRVLDLLPGFYRSPIKCRLRTVSIADRDNLPYYAGLSYTWGAPLPSKTISVTVGGRDYSVEIGLNLFRALQGLRSRRKEDTLWADALCINQANNDERASQVSFMGEVYSRASTVYVWLGTTVPPSSPRHELSSVRRMVLHCSSVVAHVPKGIMNFALRLSSEVYQRWRDTGLHVDHLELLYLKSHRNILFMAMSATPYRIEKALQNSTPCWTDRAWVLQEFALSSSAQICFDRMKLSYKCFHSYDFGGFVPDVCKMTEEFSNLLSLFRDTKSFGPARRSHPPQGILVLARYTAGSQSSNLHDKVFAFLGMVREEEAREIVVDYNVPFWVTCARATYASAKHNLDERVLHQPGRLRLNVLKFASWAGNTHPSFPSWVADFSRLTWGSPYGDFGTSFSWPGSEDHYDVSLSSDLRCLTTYGVLFGSVATSFTLYSQPDPDGDDSRFTNAQADEIYYDGFTWLITRPLCRQIKPLGWQSSQAWLCGIANL</sequence>
<dbReference type="Pfam" id="PF06985">
    <property type="entry name" value="HET"/>
    <property type="match status" value="1"/>
</dbReference>
<name>A0AAN7VRW0_9PEZI</name>
<evidence type="ECO:0000259" key="1">
    <source>
        <dbReference type="Pfam" id="PF06985"/>
    </source>
</evidence>
<dbReference type="EMBL" id="JAVRQU010000007">
    <property type="protein sequence ID" value="KAK5700474.1"/>
    <property type="molecule type" value="Genomic_DNA"/>
</dbReference>
<evidence type="ECO:0000313" key="3">
    <source>
        <dbReference type="Proteomes" id="UP001310594"/>
    </source>
</evidence>
<dbReference type="Proteomes" id="UP001310594">
    <property type="component" value="Unassembled WGS sequence"/>
</dbReference>
<dbReference type="InterPro" id="IPR010730">
    <property type="entry name" value="HET"/>
</dbReference>
<accession>A0AAN7VRW0</accession>
<comment type="caution">
    <text evidence="2">The sequence shown here is derived from an EMBL/GenBank/DDBJ whole genome shotgun (WGS) entry which is preliminary data.</text>
</comment>
<dbReference type="PANTHER" id="PTHR24148:SF73">
    <property type="entry name" value="HET DOMAIN PROTEIN (AFU_ORTHOLOGUE AFUA_8G01020)"/>
    <property type="match status" value="1"/>
</dbReference>
<proteinExistence type="predicted"/>
<gene>
    <name evidence="2" type="ORF">LTR97_004991</name>
</gene>
<dbReference type="AlphaFoldDB" id="A0AAN7VRW0"/>
<dbReference type="PANTHER" id="PTHR24148">
    <property type="entry name" value="ANKYRIN REPEAT DOMAIN-CONTAINING PROTEIN 39 HOMOLOG-RELATED"/>
    <property type="match status" value="1"/>
</dbReference>
<evidence type="ECO:0000313" key="2">
    <source>
        <dbReference type="EMBL" id="KAK5700474.1"/>
    </source>
</evidence>
<dbReference type="InterPro" id="IPR052895">
    <property type="entry name" value="HetReg/Transcr_Mod"/>
</dbReference>